<feature type="transmembrane region" description="Helical" evidence="1">
    <location>
        <begin position="56"/>
        <end position="79"/>
    </location>
</feature>
<evidence type="ECO:0008006" key="4">
    <source>
        <dbReference type="Google" id="ProtNLM"/>
    </source>
</evidence>
<keyword evidence="1" id="KW-0812">Transmembrane</keyword>
<dbReference type="Proteomes" id="UP000604046">
    <property type="component" value="Unassembled WGS sequence"/>
</dbReference>
<feature type="transmembrane region" description="Helical" evidence="1">
    <location>
        <begin position="24"/>
        <end position="44"/>
    </location>
</feature>
<dbReference type="Gene3D" id="3.20.20.410">
    <property type="entry name" value="Protein of unknown function UPF0759"/>
    <property type="match status" value="1"/>
</dbReference>
<dbReference type="Pfam" id="PF01904">
    <property type="entry name" value="DUF72"/>
    <property type="match status" value="1"/>
</dbReference>
<sequence length="584" mass="66660">MEHMLADIILQQPPSGNSGGGLCPRLVCFVCLLATALAFSATALGTRDKERRLSKLSVKLVVTGLCFVICAASCTFLTYSEQVKAWWSLGACASSLMALLAPSAVQRRSEVEEQSEWNEWSERNLLRASSTTQSGEDRTLRTTRASRRTRFQSALQVIHENAMLAITPASPEVSSENMPMIIAAIHSLATQRKKWGRRPNDTWGKFLTKLDTILGQKSERPSRSSQSSLLIPSGAWYEISRWCARRSPHELQSIVETAIKLHRAPGEEVLWELGRTWIPPRKPVDTLVPADAEKLAELLMRLQVAIERPLRSFSEHLKPALARRIHVGTMDYMGGSHESYRRTFEFIEMTNTWHDVDTPTRDIGDLYRKKLKCSYKDPSMYKALAARAADKRDSFRMVVKVSCVATHLMKLQNMWEWWPTLWQEKYQYLAPATVAFLWQFPPSFVYSHELYQRFERLVDFLAQEGSGVAKARHIVDFRDGSWYREDVYDFLRARKWCLAWLHLNNAGGWASNLPSGWTDRVQTTNFCFCRLFGPDGQTHGTYDNKFLHELFDSCPQGTTTYVLFGNKAPLFSVTVEEGESHELR</sequence>
<accession>A0A812M599</accession>
<dbReference type="OrthoDB" id="429374at2759"/>
<keyword evidence="3" id="KW-1185">Reference proteome</keyword>
<reference evidence="2" key="1">
    <citation type="submission" date="2021-02" db="EMBL/GenBank/DDBJ databases">
        <authorList>
            <person name="Dougan E. K."/>
            <person name="Rhodes N."/>
            <person name="Thang M."/>
            <person name="Chan C."/>
        </authorList>
    </citation>
    <scope>NUCLEOTIDE SEQUENCE</scope>
</reference>
<gene>
    <name evidence="2" type="ORF">SNAT2548_LOCUS13016</name>
</gene>
<dbReference type="PANTHER" id="PTHR30348:SF4">
    <property type="entry name" value="DUF72 DOMAIN-CONTAINING PROTEIN"/>
    <property type="match status" value="1"/>
</dbReference>
<organism evidence="2 3">
    <name type="scientific">Symbiodinium natans</name>
    <dbReference type="NCBI Taxonomy" id="878477"/>
    <lineage>
        <taxon>Eukaryota</taxon>
        <taxon>Sar</taxon>
        <taxon>Alveolata</taxon>
        <taxon>Dinophyceae</taxon>
        <taxon>Suessiales</taxon>
        <taxon>Symbiodiniaceae</taxon>
        <taxon>Symbiodinium</taxon>
    </lineage>
</organism>
<comment type="caution">
    <text evidence="2">The sequence shown here is derived from an EMBL/GenBank/DDBJ whole genome shotgun (WGS) entry which is preliminary data.</text>
</comment>
<evidence type="ECO:0000256" key="1">
    <source>
        <dbReference type="SAM" id="Phobius"/>
    </source>
</evidence>
<dbReference type="EMBL" id="CAJNDS010001324">
    <property type="protein sequence ID" value="CAE7255492.1"/>
    <property type="molecule type" value="Genomic_DNA"/>
</dbReference>
<dbReference type="InterPro" id="IPR036520">
    <property type="entry name" value="UPF0759_sf"/>
</dbReference>
<keyword evidence="1" id="KW-0472">Membrane</keyword>
<dbReference type="InterPro" id="IPR002763">
    <property type="entry name" value="DUF72"/>
</dbReference>
<dbReference type="PANTHER" id="PTHR30348">
    <property type="entry name" value="UNCHARACTERIZED PROTEIN YECE"/>
    <property type="match status" value="1"/>
</dbReference>
<dbReference type="SUPFAM" id="SSF117396">
    <property type="entry name" value="TM1631-like"/>
    <property type="match status" value="1"/>
</dbReference>
<protein>
    <recommendedName>
        <fullName evidence="4">Transmembrane protein</fullName>
    </recommendedName>
</protein>
<dbReference type="AlphaFoldDB" id="A0A812M599"/>
<keyword evidence="1" id="KW-1133">Transmembrane helix</keyword>
<evidence type="ECO:0000313" key="3">
    <source>
        <dbReference type="Proteomes" id="UP000604046"/>
    </source>
</evidence>
<name>A0A812M599_9DINO</name>
<evidence type="ECO:0000313" key="2">
    <source>
        <dbReference type="EMBL" id="CAE7255492.1"/>
    </source>
</evidence>
<proteinExistence type="predicted"/>